<comment type="caution">
    <text evidence="3">The sequence shown here is derived from an EMBL/GenBank/DDBJ whole genome shotgun (WGS) entry which is preliminary data.</text>
</comment>
<feature type="domain" description="NADP-dependent oxidoreductase" evidence="2">
    <location>
        <begin position="23"/>
        <end position="306"/>
    </location>
</feature>
<keyword evidence="3" id="KW-0560">Oxidoreductase</keyword>
<gene>
    <name evidence="3" type="ORF">BJ994_000157</name>
</gene>
<accession>A0A846RRZ5</accession>
<proteinExistence type="predicted"/>
<reference evidence="3 4" key="1">
    <citation type="submission" date="2020-03" db="EMBL/GenBank/DDBJ databases">
        <title>Sequencing the genomes of 1000 actinobacteria strains.</title>
        <authorList>
            <person name="Klenk H.-P."/>
        </authorList>
    </citation>
    <scope>NUCLEOTIDE SEQUENCE [LARGE SCALE GENOMIC DNA]</scope>
    <source>
        <strain evidence="3 4">DSM 16403</strain>
    </source>
</reference>
<dbReference type="EMBL" id="JAATJL010000001">
    <property type="protein sequence ID" value="NJC21081.1"/>
    <property type="molecule type" value="Genomic_DNA"/>
</dbReference>
<dbReference type="SUPFAM" id="SSF51430">
    <property type="entry name" value="NAD(P)-linked oxidoreductase"/>
    <property type="match status" value="1"/>
</dbReference>
<evidence type="ECO:0000256" key="1">
    <source>
        <dbReference type="SAM" id="MobiDB-lite"/>
    </source>
</evidence>
<sequence length="317" mass="33283">MTEQVSTPVDPQQLGTTGLTASPITLGTTSLGAGTKPDDDGEATAVGLATAMLHGPYALIDTSNNYAKGRSEAVLGLALRGNGAAPGRSVVTKVDQDPETGVFDRDRVRRSFEESCERLGVERIPLLHLHDPYSVTFDEAAAPGGAIEGMLELKDQGLVDAIGIAAGTVSLMRRYVGTGAFDVLLTHNRFTLVDRSALPLIEDAVERGMGVFNAAPFGGGLLARGSASGATYAYADSPPELLDWVARVEKLCTEHGINLPTAALHFSLKSPLIDSTVVGISSTGRIAELERIRTTEVPPSFWDGLDNLGTPPSTISD</sequence>
<feature type="compositionally biased region" description="Polar residues" evidence="1">
    <location>
        <begin position="1"/>
        <end position="32"/>
    </location>
</feature>
<dbReference type="Gene3D" id="3.20.20.100">
    <property type="entry name" value="NADP-dependent oxidoreductase domain"/>
    <property type="match status" value="1"/>
</dbReference>
<dbReference type="GO" id="GO:0005829">
    <property type="term" value="C:cytosol"/>
    <property type="evidence" value="ECO:0007669"/>
    <property type="project" value="TreeGrafter"/>
</dbReference>
<keyword evidence="4" id="KW-1185">Reference proteome</keyword>
<dbReference type="RefSeq" id="WP_167990426.1">
    <property type="nucleotide sequence ID" value="NZ_JAATJL010000001.1"/>
</dbReference>
<dbReference type="PANTHER" id="PTHR42686:SF1">
    <property type="entry name" value="GH17980P-RELATED"/>
    <property type="match status" value="1"/>
</dbReference>
<dbReference type="InterPro" id="IPR020471">
    <property type="entry name" value="AKR"/>
</dbReference>
<dbReference type="EC" id="1.1.1.122" evidence="3"/>
<name>A0A846RRZ5_9MICC</name>
<feature type="region of interest" description="Disordered" evidence="1">
    <location>
        <begin position="1"/>
        <end position="39"/>
    </location>
</feature>
<evidence type="ECO:0000259" key="2">
    <source>
        <dbReference type="Pfam" id="PF00248"/>
    </source>
</evidence>
<dbReference type="AlphaFoldDB" id="A0A846RRZ5"/>
<evidence type="ECO:0000313" key="4">
    <source>
        <dbReference type="Proteomes" id="UP000547458"/>
    </source>
</evidence>
<protein>
    <submittedName>
        <fullName evidence="3">D-threo-aldose 1-dehydrogenase</fullName>
        <ecNumber evidence="3">1.1.1.122</ecNumber>
    </submittedName>
</protein>
<dbReference type="CDD" id="cd19090">
    <property type="entry name" value="AKR_AKR15A-like"/>
    <property type="match status" value="1"/>
</dbReference>
<dbReference type="GO" id="GO:0047834">
    <property type="term" value="F:D-threo-aldose 1-dehydrogenase activity"/>
    <property type="evidence" value="ECO:0007669"/>
    <property type="project" value="UniProtKB-EC"/>
</dbReference>
<evidence type="ECO:0000313" key="3">
    <source>
        <dbReference type="EMBL" id="NJC21081.1"/>
    </source>
</evidence>
<dbReference type="InterPro" id="IPR023210">
    <property type="entry name" value="NADP_OxRdtase_dom"/>
</dbReference>
<organism evidence="3 4">
    <name type="scientific">Arthrobacter pigmenti</name>
    <dbReference type="NCBI Taxonomy" id="271432"/>
    <lineage>
        <taxon>Bacteria</taxon>
        <taxon>Bacillati</taxon>
        <taxon>Actinomycetota</taxon>
        <taxon>Actinomycetes</taxon>
        <taxon>Micrococcales</taxon>
        <taxon>Micrococcaceae</taxon>
        <taxon>Arthrobacter</taxon>
    </lineage>
</organism>
<dbReference type="Proteomes" id="UP000547458">
    <property type="component" value="Unassembled WGS sequence"/>
</dbReference>
<dbReference type="PANTHER" id="PTHR42686">
    <property type="entry name" value="GH17980P-RELATED"/>
    <property type="match status" value="1"/>
</dbReference>
<dbReference type="Pfam" id="PF00248">
    <property type="entry name" value="Aldo_ket_red"/>
    <property type="match status" value="1"/>
</dbReference>
<dbReference type="InterPro" id="IPR036812">
    <property type="entry name" value="NAD(P)_OxRdtase_dom_sf"/>
</dbReference>